<proteinExistence type="predicted"/>
<evidence type="ECO:0000313" key="4">
    <source>
        <dbReference type="EMBL" id="KAG2209020.1"/>
    </source>
</evidence>
<feature type="region of interest" description="Disordered" evidence="2">
    <location>
        <begin position="1"/>
        <end position="47"/>
    </location>
</feature>
<dbReference type="GO" id="GO:0005938">
    <property type="term" value="C:cell cortex"/>
    <property type="evidence" value="ECO:0007669"/>
    <property type="project" value="InterPro"/>
</dbReference>
<evidence type="ECO:0000259" key="3">
    <source>
        <dbReference type="Pfam" id="PF12814"/>
    </source>
</evidence>
<feature type="coiled-coil region" evidence="1">
    <location>
        <begin position="226"/>
        <end position="281"/>
    </location>
</feature>
<accession>A0A8H7REG6</accession>
<dbReference type="PANTHER" id="PTHR28190:SF1">
    <property type="entry name" value="NUCLEAR MIGRATION PROTEIN NUM1"/>
    <property type="match status" value="1"/>
</dbReference>
<dbReference type="GO" id="GO:0015631">
    <property type="term" value="F:tubulin binding"/>
    <property type="evidence" value="ECO:0007669"/>
    <property type="project" value="TreeGrafter"/>
</dbReference>
<evidence type="ECO:0000313" key="5">
    <source>
        <dbReference type="Proteomes" id="UP000650833"/>
    </source>
</evidence>
<dbReference type="GO" id="GO:0005739">
    <property type="term" value="C:mitochondrion"/>
    <property type="evidence" value="ECO:0007669"/>
    <property type="project" value="TreeGrafter"/>
</dbReference>
<dbReference type="Pfam" id="PF12814">
    <property type="entry name" value="Mcp5_PH"/>
    <property type="match status" value="1"/>
</dbReference>
<organism evidence="4 5">
    <name type="scientific">Mucor plumbeus</name>
    <dbReference type="NCBI Taxonomy" id="97098"/>
    <lineage>
        <taxon>Eukaryota</taxon>
        <taxon>Fungi</taxon>
        <taxon>Fungi incertae sedis</taxon>
        <taxon>Mucoromycota</taxon>
        <taxon>Mucoromycotina</taxon>
        <taxon>Mucoromycetes</taxon>
        <taxon>Mucorales</taxon>
        <taxon>Mucorineae</taxon>
        <taxon>Mucoraceae</taxon>
        <taxon>Mucor</taxon>
    </lineage>
</organism>
<feature type="domain" description="Pleckstrin homology" evidence="3">
    <location>
        <begin position="546"/>
        <end position="604"/>
    </location>
</feature>
<feature type="compositionally biased region" description="Low complexity" evidence="2">
    <location>
        <begin position="17"/>
        <end position="44"/>
    </location>
</feature>
<dbReference type="EMBL" id="JAEPRC010000104">
    <property type="protein sequence ID" value="KAG2209020.1"/>
    <property type="molecule type" value="Genomic_DNA"/>
</dbReference>
<feature type="coiled-coil region" evidence="1">
    <location>
        <begin position="399"/>
        <end position="433"/>
    </location>
</feature>
<dbReference type="PANTHER" id="PTHR28190">
    <property type="entry name" value="NUCLEAR MIGRATION PROTEIN NUM1"/>
    <property type="match status" value="1"/>
</dbReference>
<dbReference type="OrthoDB" id="2149224at2759"/>
<name>A0A8H7REG6_9FUNG</name>
<dbReference type="GO" id="GO:0005543">
    <property type="term" value="F:phospholipid binding"/>
    <property type="evidence" value="ECO:0007669"/>
    <property type="project" value="InterPro"/>
</dbReference>
<dbReference type="GO" id="GO:0032065">
    <property type="term" value="P:maintenance of protein location in cell cortex"/>
    <property type="evidence" value="ECO:0007669"/>
    <property type="project" value="InterPro"/>
</dbReference>
<dbReference type="AlphaFoldDB" id="A0A8H7REG6"/>
<dbReference type="InterPro" id="IPR024774">
    <property type="entry name" value="PH_dom-Mcp5-type"/>
</dbReference>
<evidence type="ECO:0000256" key="2">
    <source>
        <dbReference type="SAM" id="MobiDB-lite"/>
    </source>
</evidence>
<keyword evidence="1" id="KW-0175">Coiled coil</keyword>
<comment type="caution">
    <text evidence="4">The sequence shown here is derived from an EMBL/GenBank/DDBJ whole genome shotgun (WGS) entry which is preliminary data.</text>
</comment>
<dbReference type="GO" id="GO:0000226">
    <property type="term" value="P:microtubule cytoskeleton organization"/>
    <property type="evidence" value="ECO:0007669"/>
    <property type="project" value="TreeGrafter"/>
</dbReference>
<protein>
    <recommendedName>
        <fullName evidence="3">Pleckstrin homology domain-containing protein</fullName>
    </recommendedName>
</protein>
<dbReference type="Proteomes" id="UP000650833">
    <property type="component" value="Unassembled WGS sequence"/>
</dbReference>
<sequence length="617" mass="69685">MTAGQQSFNKVFKRKNSSYSTTSSCSSSSSTSSSSKSSYATSSSKQIAVDSPVHKNKTVIKTSSLSIIKKATTSSSPIITLSPHSEMPTARFLRSFSEGPTQYSPHFSSISSSNSSYFSSSSYVNSITLPAAPVFSGSSFSSIKKKKRSLLRASIASSCSNLFQIPDNSSNTSDKMMMITSSNSLNESSNANIKANNRKSTSSDIELATEIGQGLLSEVRRMQSILQERQETLIQLEHKKADNQQRITDLIKQLRFKNETEEQLKEEIWNLELTKQDLSHQIRQLSASIHKTHIEQIRRERQENLVHQELELLKTAQLEWQETMIKVQNDYETKLATLHKSLLKLKREKDAVSLQLEQLQKKTAANLTKEETTTRLQRKSSEIELKALQVSLDHAHSVMESLQLDLENEKLKKLEVENLLRESQETIEHMQQQKAITGSDAADATAATSLWCQQDGTLDNASVHINVTPVSSASSLKEELLNVERRQKETEELELFGSMLIKKNESLYPPSGLIPYYNQSMDGDKPVHSLALPNNSTTMEDFEKVLPFVMHTMIGEWLFKYTRFKVKSGISDNSHKRFFWLHPYTKTLYWSQQEPGAQGGENKAKSGKLLYLFYKYL</sequence>
<gene>
    <name evidence="4" type="ORF">INT46_000790</name>
</gene>
<dbReference type="InterPro" id="IPR053005">
    <property type="entry name" value="Nuclear_Pos-Cytoskel_Interact"/>
</dbReference>
<reference evidence="4" key="1">
    <citation type="submission" date="2020-12" db="EMBL/GenBank/DDBJ databases">
        <title>Metabolic potential, ecology and presence of endohyphal bacteria is reflected in genomic diversity of Mucoromycotina.</title>
        <authorList>
            <person name="Muszewska A."/>
            <person name="Okrasinska A."/>
            <person name="Steczkiewicz K."/>
            <person name="Drgas O."/>
            <person name="Orlowska M."/>
            <person name="Perlinska-Lenart U."/>
            <person name="Aleksandrzak-Piekarczyk T."/>
            <person name="Szatraj K."/>
            <person name="Zielenkiewicz U."/>
            <person name="Pilsyk S."/>
            <person name="Malc E."/>
            <person name="Mieczkowski P."/>
            <person name="Kruszewska J.S."/>
            <person name="Biernat P."/>
            <person name="Pawlowska J."/>
        </authorList>
    </citation>
    <scope>NUCLEOTIDE SEQUENCE</scope>
    <source>
        <strain evidence="4">CBS 226.32</strain>
    </source>
</reference>
<evidence type="ECO:0000256" key="1">
    <source>
        <dbReference type="SAM" id="Coils"/>
    </source>
</evidence>
<keyword evidence="5" id="KW-1185">Reference proteome</keyword>